<dbReference type="NCBIfam" id="NF008647">
    <property type="entry name" value="PRK11640.1"/>
    <property type="match status" value="1"/>
</dbReference>
<keyword evidence="1" id="KW-0805">Transcription regulation</keyword>
<dbReference type="PROSITE" id="PS50977">
    <property type="entry name" value="HTH_TETR_2"/>
    <property type="match status" value="1"/>
</dbReference>
<gene>
    <name evidence="6" type="ORF">C8D90_10249</name>
</gene>
<dbReference type="SUPFAM" id="SSF46689">
    <property type="entry name" value="Homeodomain-like"/>
    <property type="match status" value="1"/>
</dbReference>
<name>A0A370R0W9_9GAMM</name>
<evidence type="ECO:0000259" key="5">
    <source>
        <dbReference type="PROSITE" id="PS50977"/>
    </source>
</evidence>
<protein>
    <submittedName>
        <fullName evidence="6">TetR family transcriptional regulator</fullName>
    </submittedName>
</protein>
<dbReference type="Proteomes" id="UP000254848">
    <property type="component" value="Unassembled WGS sequence"/>
</dbReference>
<feature type="DNA-binding region" description="H-T-H motif" evidence="4">
    <location>
        <begin position="23"/>
        <end position="42"/>
    </location>
</feature>
<dbReference type="NCBIfam" id="NF047866">
    <property type="entry name" value="TF_DicD_YjdC"/>
    <property type="match status" value="1"/>
</dbReference>
<dbReference type="OrthoDB" id="6488705at2"/>
<keyword evidence="2 4" id="KW-0238">DNA-binding</keyword>
<dbReference type="AlphaFoldDB" id="A0A370R0W9"/>
<sequence>MQRENVLSKVLNLLEQQGLATTTLERLAPQLEESVEDIVRYWPDREALIYDSLRYHAQQIDTWRRQLLLDESQTPQQKLLARYEVLAQYVKQLRYPGCLFIAACTIFPEADHPIHQLAEQQKHASHDFTLTLLQELEVDDAVMVADQMELILEGCLSKLMVKRNLNDVETARRLAEDILRIANCRKHGALS</sequence>
<keyword evidence="7" id="KW-1185">Reference proteome</keyword>
<evidence type="ECO:0000313" key="7">
    <source>
        <dbReference type="Proteomes" id="UP000254848"/>
    </source>
</evidence>
<comment type="caution">
    <text evidence="6">The sequence shown here is derived from an EMBL/GenBank/DDBJ whole genome shotgun (WGS) entry which is preliminary data.</text>
</comment>
<evidence type="ECO:0000256" key="1">
    <source>
        <dbReference type="ARBA" id="ARBA00023015"/>
    </source>
</evidence>
<feature type="domain" description="HTH tetR-type" evidence="5">
    <location>
        <begin position="1"/>
        <end position="60"/>
    </location>
</feature>
<evidence type="ECO:0000256" key="3">
    <source>
        <dbReference type="ARBA" id="ARBA00023163"/>
    </source>
</evidence>
<dbReference type="Gene3D" id="1.10.357.10">
    <property type="entry name" value="Tetracycline Repressor, domain 2"/>
    <property type="match status" value="1"/>
</dbReference>
<proteinExistence type="predicted"/>
<keyword evidence="3" id="KW-0804">Transcription</keyword>
<dbReference type="InterPro" id="IPR009057">
    <property type="entry name" value="Homeodomain-like_sf"/>
</dbReference>
<dbReference type="GO" id="GO:0003677">
    <property type="term" value="F:DNA binding"/>
    <property type="evidence" value="ECO:0007669"/>
    <property type="project" value="UniProtKB-UniRule"/>
</dbReference>
<dbReference type="PANTHER" id="PTHR47506:SF1">
    <property type="entry name" value="HTH-TYPE TRANSCRIPTIONAL REGULATOR YJDC"/>
    <property type="match status" value="1"/>
</dbReference>
<dbReference type="RefSeq" id="WP_115457327.1">
    <property type="nucleotide sequence ID" value="NZ_QRAP01000002.1"/>
</dbReference>
<evidence type="ECO:0000256" key="4">
    <source>
        <dbReference type="PROSITE-ProRule" id="PRU00335"/>
    </source>
</evidence>
<dbReference type="EMBL" id="QRAP01000002">
    <property type="protein sequence ID" value="RDK95577.1"/>
    <property type="molecule type" value="Genomic_DNA"/>
</dbReference>
<accession>A0A370R0W9</accession>
<dbReference type="InterPro" id="IPR001647">
    <property type="entry name" value="HTH_TetR"/>
</dbReference>
<reference evidence="6 7" key="1">
    <citation type="submission" date="2018-07" db="EMBL/GenBank/DDBJ databases">
        <title>Genomic Encyclopedia of Type Strains, Phase IV (KMG-IV): sequencing the most valuable type-strain genomes for metagenomic binning, comparative biology and taxonomic classification.</title>
        <authorList>
            <person name="Goeker M."/>
        </authorList>
    </citation>
    <scope>NUCLEOTIDE SEQUENCE [LARGE SCALE GENOMIC DNA]</scope>
    <source>
        <strain evidence="6 7">DSM 103736</strain>
    </source>
</reference>
<organism evidence="6 7">
    <name type="scientific">Enterobacillus tribolii</name>
    <dbReference type="NCBI Taxonomy" id="1487935"/>
    <lineage>
        <taxon>Bacteria</taxon>
        <taxon>Pseudomonadati</taxon>
        <taxon>Pseudomonadota</taxon>
        <taxon>Gammaproteobacteria</taxon>
        <taxon>Enterobacterales</taxon>
        <taxon>Hafniaceae</taxon>
        <taxon>Enterobacillus</taxon>
    </lineage>
</organism>
<evidence type="ECO:0000256" key="2">
    <source>
        <dbReference type="ARBA" id="ARBA00023125"/>
    </source>
</evidence>
<evidence type="ECO:0000313" key="6">
    <source>
        <dbReference type="EMBL" id="RDK95577.1"/>
    </source>
</evidence>
<dbReference type="PANTHER" id="PTHR47506">
    <property type="entry name" value="TRANSCRIPTIONAL REGULATORY PROTEIN"/>
    <property type="match status" value="1"/>
</dbReference>